<evidence type="ECO:0000313" key="5">
    <source>
        <dbReference type="EMBL" id="SHF94413.1"/>
    </source>
</evidence>
<accession>A0A1M5FSC5</accession>
<dbReference type="SUPFAM" id="SSF48452">
    <property type="entry name" value="TPR-like"/>
    <property type="match status" value="3"/>
</dbReference>
<dbReference type="Pfam" id="PF13181">
    <property type="entry name" value="TPR_8"/>
    <property type="match status" value="2"/>
</dbReference>
<evidence type="ECO:0000256" key="4">
    <source>
        <dbReference type="SAM" id="SignalP"/>
    </source>
</evidence>
<keyword evidence="4" id="KW-0732">Signal</keyword>
<feature type="repeat" description="TPR" evidence="3">
    <location>
        <begin position="521"/>
        <end position="553"/>
    </location>
</feature>
<dbReference type="PANTHER" id="PTHR45586">
    <property type="entry name" value="TPR REPEAT-CONTAINING PROTEIN PA4667"/>
    <property type="match status" value="1"/>
</dbReference>
<dbReference type="PANTHER" id="PTHR45586:SF1">
    <property type="entry name" value="LIPOPOLYSACCHARIDE ASSEMBLY PROTEIN B"/>
    <property type="match status" value="1"/>
</dbReference>
<evidence type="ECO:0000313" key="6">
    <source>
        <dbReference type="Proteomes" id="UP000184036"/>
    </source>
</evidence>
<feature type="repeat" description="TPR" evidence="3">
    <location>
        <begin position="167"/>
        <end position="200"/>
    </location>
</feature>
<dbReference type="SMART" id="SM00028">
    <property type="entry name" value="TPR"/>
    <property type="match status" value="4"/>
</dbReference>
<keyword evidence="1" id="KW-0677">Repeat</keyword>
<dbReference type="PROSITE" id="PS50005">
    <property type="entry name" value="TPR"/>
    <property type="match status" value="3"/>
</dbReference>
<gene>
    <name evidence="5" type="ORF">SAMN05444396_1037</name>
</gene>
<dbReference type="STRING" id="271157.SAMN05444396_1037"/>
<sequence>MKNKLITINMNKVTILSVAILASAFTVQAQDIDQAKKAVDAEQFESAKTILKSIIRDKPSNGEAFYTLGNVYLTQNVKDSAKIYFQKGITASDEGQLNYIGLGQIDLNDSNVSAAQANFALATKDMRRKDFQEFIFIARAYMNAEKPDYKSALTVLNKAAVNNSQDAQVQLALGDAYYGEGKQNEAYIAYRSAFQLDSSLLKAKMQLGVLLKGAKSYDEASKAYNEVIAINPNYGPVYRELAETYYKIARNKPSQADANYKIALGHYDKYMSLTDYSIHSRMRRADFLILIEDYVALEAEAKKMTELDKVNPRIYRYLGYSAYKNGNIGVAIKSLENFINSPGNKPIALDYLYLGLTKIKKGTNLEGTAIDSTAFAKGLIDIKKSIEMEPLAVQDLSSVGKDFFTKKLYKESAEIFEFGANTPESKSYLDDNVYYGLANYYANSGKDVNIDKIALQKADAAFEKVLVASPTYLEAYLYRARTNRSLEKDDVMVKNYEDYIAKTTELGAEEIAKPATMAKFTEAYNNIAASYANTDKVKAIEYFKKTLEIDPANSYAMESIKILK</sequence>
<organism evidence="5 6">
    <name type="scientific">Flavobacterium segetis</name>
    <dbReference type="NCBI Taxonomy" id="271157"/>
    <lineage>
        <taxon>Bacteria</taxon>
        <taxon>Pseudomonadati</taxon>
        <taxon>Bacteroidota</taxon>
        <taxon>Flavobacteriia</taxon>
        <taxon>Flavobacteriales</taxon>
        <taxon>Flavobacteriaceae</taxon>
        <taxon>Flavobacterium</taxon>
    </lineage>
</organism>
<dbReference type="AlphaFoldDB" id="A0A1M5FSC5"/>
<dbReference type="Gene3D" id="1.25.40.10">
    <property type="entry name" value="Tetratricopeptide repeat domain"/>
    <property type="match status" value="3"/>
</dbReference>
<feature type="repeat" description="TPR" evidence="3">
    <location>
        <begin position="201"/>
        <end position="234"/>
    </location>
</feature>
<proteinExistence type="predicted"/>
<reference evidence="6" key="1">
    <citation type="submission" date="2016-11" db="EMBL/GenBank/DDBJ databases">
        <authorList>
            <person name="Varghese N."/>
            <person name="Submissions S."/>
        </authorList>
    </citation>
    <scope>NUCLEOTIDE SEQUENCE [LARGE SCALE GENOMIC DNA]</scope>
    <source>
        <strain evidence="6">DSM 19741</strain>
    </source>
</reference>
<dbReference type="EMBL" id="FQWE01000003">
    <property type="protein sequence ID" value="SHF94413.1"/>
    <property type="molecule type" value="Genomic_DNA"/>
</dbReference>
<dbReference type="InterPro" id="IPR019734">
    <property type="entry name" value="TPR_rpt"/>
</dbReference>
<dbReference type="InterPro" id="IPR051012">
    <property type="entry name" value="CellSynth/LPSAsmb/PSIAsmb"/>
</dbReference>
<feature type="signal peptide" evidence="4">
    <location>
        <begin position="1"/>
        <end position="29"/>
    </location>
</feature>
<keyword evidence="2 3" id="KW-0802">TPR repeat</keyword>
<name>A0A1M5FSC5_9FLAO</name>
<dbReference type="RefSeq" id="WP_234972911.1">
    <property type="nucleotide sequence ID" value="NZ_FQWE01000003.1"/>
</dbReference>
<evidence type="ECO:0000256" key="1">
    <source>
        <dbReference type="ARBA" id="ARBA00022737"/>
    </source>
</evidence>
<evidence type="ECO:0000256" key="2">
    <source>
        <dbReference type="ARBA" id="ARBA00022803"/>
    </source>
</evidence>
<protein>
    <submittedName>
        <fullName evidence="5">Tetratricopeptide repeat-containing protein</fullName>
    </submittedName>
</protein>
<dbReference type="Pfam" id="PF13432">
    <property type="entry name" value="TPR_16"/>
    <property type="match status" value="1"/>
</dbReference>
<evidence type="ECO:0000256" key="3">
    <source>
        <dbReference type="PROSITE-ProRule" id="PRU00339"/>
    </source>
</evidence>
<feature type="chain" id="PRO_5012815918" evidence="4">
    <location>
        <begin position="30"/>
        <end position="564"/>
    </location>
</feature>
<dbReference type="Proteomes" id="UP000184036">
    <property type="component" value="Unassembled WGS sequence"/>
</dbReference>
<dbReference type="InterPro" id="IPR011990">
    <property type="entry name" value="TPR-like_helical_dom_sf"/>
</dbReference>
<keyword evidence="6" id="KW-1185">Reference proteome</keyword>